<dbReference type="InterPro" id="IPR000627">
    <property type="entry name" value="Intradiol_dOase_C"/>
</dbReference>
<dbReference type="Pfam" id="PF00775">
    <property type="entry name" value="Dioxygenase_C"/>
    <property type="match status" value="1"/>
</dbReference>
<evidence type="ECO:0000313" key="8">
    <source>
        <dbReference type="EMBL" id="KAA8915394.1"/>
    </source>
</evidence>
<protein>
    <recommendedName>
        <fullName evidence="7">Intradiol ring-cleavage dioxygenases domain-containing protein</fullName>
    </recommendedName>
</protein>
<comment type="cofactor">
    <cofactor evidence="1">
        <name>Fe(3+)</name>
        <dbReference type="ChEBI" id="CHEBI:29034"/>
    </cofactor>
</comment>
<dbReference type="PROSITE" id="PS00083">
    <property type="entry name" value="INTRADIOL_DIOXYGENAS"/>
    <property type="match status" value="1"/>
</dbReference>
<evidence type="ECO:0000256" key="3">
    <source>
        <dbReference type="ARBA" id="ARBA00022723"/>
    </source>
</evidence>
<dbReference type="GO" id="GO:0008199">
    <property type="term" value="F:ferric iron binding"/>
    <property type="evidence" value="ECO:0007669"/>
    <property type="project" value="InterPro"/>
</dbReference>
<dbReference type="GO" id="GO:0009712">
    <property type="term" value="P:catechol-containing compound metabolic process"/>
    <property type="evidence" value="ECO:0007669"/>
    <property type="project" value="InterPro"/>
</dbReference>
<evidence type="ECO:0000259" key="7">
    <source>
        <dbReference type="PROSITE" id="PS00083"/>
    </source>
</evidence>
<keyword evidence="4" id="KW-0223">Dioxygenase</keyword>
<dbReference type="AlphaFoldDB" id="A0A642V7W9"/>
<dbReference type="VEuPathDB" id="FungiDB:TRICI_002472"/>
<comment type="caution">
    <text evidence="8">The sequence shown here is derived from an EMBL/GenBank/DDBJ whole genome shotgun (WGS) entry which is preliminary data.</text>
</comment>
<dbReference type="EMBL" id="SWFS01000168">
    <property type="protein sequence ID" value="KAA8915394.1"/>
    <property type="molecule type" value="Genomic_DNA"/>
</dbReference>
<dbReference type="InterPro" id="IPR007535">
    <property type="entry name" value="Catechol_dOase_N"/>
</dbReference>
<evidence type="ECO:0000256" key="2">
    <source>
        <dbReference type="ARBA" id="ARBA00007825"/>
    </source>
</evidence>
<dbReference type="PANTHER" id="PTHR33711:SF7">
    <property type="entry name" value="INTRADIOL RING-CLEAVAGE DIOXYGENASES DOMAIN-CONTAINING PROTEIN-RELATED"/>
    <property type="match status" value="1"/>
</dbReference>
<gene>
    <name evidence="8" type="ORF">TRICI_002472</name>
</gene>
<organism evidence="8 9">
    <name type="scientific">Trichomonascus ciferrii</name>
    <dbReference type="NCBI Taxonomy" id="44093"/>
    <lineage>
        <taxon>Eukaryota</taxon>
        <taxon>Fungi</taxon>
        <taxon>Dikarya</taxon>
        <taxon>Ascomycota</taxon>
        <taxon>Saccharomycotina</taxon>
        <taxon>Dipodascomycetes</taxon>
        <taxon>Dipodascales</taxon>
        <taxon>Trichomonascaceae</taxon>
        <taxon>Trichomonascus</taxon>
        <taxon>Trichomonascus ciferrii complex</taxon>
    </lineage>
</organism>
<evidence type="ECO:0000256" key="1">
    <source>
        <dbReference type="ARBA" id="ARBA00001965"/>
    </source>
</evidence>
<keyword evidence="9" id="KW-1185">Reference proteome</keyword>
<dbReference type="SUPFAM" id="SSF49482">
    <property type="entry name" value="Aromatic compound dioxygenase"/>
    <property type="match status" value="1"/>
</dbReference>
<keyword evidence="6" id="KW-0408">Iron</keyword>
<proteinExistence type="inferred from homology"/>
<evidence type="ECO:0000256" key="6">
    <source>
        <dbReference type="ARBA" id="ARBA00023004"/>
    </source>
</evidence>
<name>A0A642V7W9_9ASCO</name>
<dbReference type="Proteomes" id="UP000761534">
    <property type="component" value="Unassembled WGS sequence"/>
</dbReference>
<dbReference type="Gene3D" id="2.60.130.10">
    <property type="entry name" value="Aromatic compound dioxygenase"/>
    <property type="match status" value="1"/>
</dbReference>
<dbReference type="InterPro" id="IPR015889">
    <property type="entry name" value="Intradiol_dOase_core"/>
</dbReference>
<comment type="similarity">
    <text evidence="2">Belongs to the intradiol ring-cleavage dioxygenase family.</text>
</comment>
<accession>A0A642V7W9</accession>
<evidence type="ECO:0000256" key="5">
    <source>
        <dbReference type="ARBA" id="ARBA00023002"/>
    </source>
</evidence>
<keyword evidence="5" id="KW-0560">Oxidoreductase</keyword>
<feature type="domain" description="Intradiol ring-cleavage dioxygenases" evidence="7">
    <location>
        <begin position="140"/>
        <end position="168"/>
    </location>
</feature>
<dbReference type="Pfam" id="PF04444">
    <property type="entry name" value="Dioxygenase_N"/>
    <property type="match status" value="1"/>
</dbReference>
<evidence type="ECO:0000256" key="4">
    <source>
        <dbReference type="ARBA" id="ARBA00022964"/>
    </source>
</evidence>
<dbReference type="InterPro" id="IPR050770">
    <property type="entry name" value="Intradiol_RC_Dioxygenase"/>
</dbReference>
<evidence type="ECO:0000313" key="9">
    <source>
        <dbReference type="Proteomes" id="UP000761534"/>
    </source>
</evidence>
<dbReference type="PANTHER" id="PTHR33711">
    <property type="entry name" value="DIOXYGENASE, PUTATIVE (AFU_ORTHOLOGUE AFUA_2G02910)-RELATED"/>
    <property type="match status" value="1"/>
</dbReference>
<dbReference type="OrthoDB" id="5238185at2759"/>
<keyword evidence="3" id="KW-0479">Metal-binding</keyword>
<reference evidence="8" key="1">
    <citation type="journal article" date="2019" name="G3 (Bethesda)">
        <title>Genome Assemblies of Two Rare Opportunistic Yeast Pathogens: Diutina rugosa (syn. Candida rugosa) and Trichomonascus ciferrii (syn. Candida ciferrii).</title>
        <authorList>
            <person name="Mixao V."/>
            <person name="Saus E."/>
            <person name="Hansen A.P."/>
            <person name="Lass-Florl C."/>
            <person name="Gabaldon T."/>
        </authorList>
    </citation>
    <scope>NUCLEOTIDE SEQUENCE</scope>
    <source>
        <strain evidence="8">CBS 4856</strain>
    </source>
</reference>
<sequence>MSRANGKKIVEFGGMTDDTITENVIAINSMSGDARLQFLVERLITHMHAFARETRLTTDEWMAAIEFLTKVGQTCTETRQEFILLSDIFGLSVLVDAISHPKSKDATTGTLLGPFHTHDANEFSSGDSFCSDGKGQPCAIHGKVTDTHGNPIDGASVELWETDDTGHYDTQYSDREGPDCRGIFHTGANGQYITKGIVPVSYPIPHDGPVGQLLEKLNRHPYRPAHIHFWVKKDGYDELITALYMKDDPYENSDAVFGAKKDLIVSPKKIEDPELAKQLGMNVGDYHIEFDIVLMSKEEGISLFDKRSREELKKIGVNAAIIDGLPVAELD</sequence>
<dbReference type="GO" id="GO:0018576">
    <property type="term" value="F:catechol 1,2-dioxygenase activity"/>
    <property type="evidence" value="ECO:0007669"/>
    <property type="project" value="InterPro"/>
</dbReference>